<gene>
    <name evidence="2" type="ORF">HNP84_003779</name>
</gene>
<dbReference type="Proteomes" id="UP000578449">
    <property type="component" value="Unassembled WGS sequence"/>
</dbReference>
<keyword evidence="3" id="KW-1185">Reference proteome</keyword>
<feature type="compositionally biased region" description="Low complexity" evidence="1">
    <location>
        <begin position="183"/>
        <end position="192"/>
    </location>
</feature>
<protein>
    <submittedName>
        <fullName evidence="2">Uncharacterized protein</fullName>
    </submittedName>
</protein>
<feature type="region of interest" description="Disordered" evidence="1">
    <location>
        <begin position="147"/>
        <end position="192"/>
    </location>
</feature>
<evidence type="ECO:0000313" key="2">
    <source>
        <dbReference type="EMBL" id="MBB5134053.1"/>
    </source>
</evidence>
<dbReference type="AlphaFoldDB" id="A0A840P806"/>
<organism evidence="2 3">
    <name type="scientific">Thermocatellispora tengchongensis</name>
    <dbReference type="NCBI Taxonomy" id="1073253"/>
    <lineage>
        <taxon>Bacteria</taxon>
        <taxon>Bacillati</taxon>
        <taxon>Actinomycetota</taxon>
        <taxon>Actinomycetes</taxon>
        <taxon>Streptosporangiales</taxon>
        <taxon>Streptosporangiaceae</taxon>
        <taxon>Thermocatellispora</taxon>
    </lineage>
</organism>
<comment type="caution">
    <text evidence="2">The sequence shown here is derived from an EMBL/GenBank/DDBJ whole genome shotgun (WGS) entry which is preliminary data.</text>
</comment>
<dbReference type="EMBL" id="JACHGN010000007">
    <property type="protein sequence ID" value="MBB5134053.1"/>
    <property type="molecule type" value="Genomic_DNA"/>
</dbReference>
<feature type="region of interest" description="Disordered" evidence="1">
    <location>
        <begin position="1"/>
        <end position="38"/>
    </location>
</feature>
<name>A0A840P806_9ACTN</name>
<feature type="compositionally biased region" description="Pro residues" evidence="1">
    <location>
        <begin position="152"/>
        <end position="162"/>
    </location>
</feature>
<reference evidence="2 3" key="1">
    <citation type="submission" date="2020-08" db="EMBL/GenBank/DDBJ databases">
        <title>Genomic Encyclopedia of Type Strains, Phase IV (KMG-IV): sequencing the most valuable type-strain genomes for metagenomic binning, comparative biology and taxonomic classification.</title>
        <authorList>
            <person name="Goeker M."/>
        </authorList>
    </citation>
    <scope>NUCLEOTIDE SEQUENCE [LARGE SCALE GENOMIC DNA]</scope>
    <source>
        <strain evidence="2 3">DSM 45615</strain>
    </source>
</reference>
<sequence length="272" mass="28267">MHVSRAQTCMAKHSTAGQVPPSAQHEQAHSGHRARGGRVRACALRREGRTVAHAPHGGGACPWPVLRACRACLSAVLRTEGLPLAYVLRGEGVLVARASRGPGLVPGLCSARAGRAPARAPHGRGIPPPCPPSSLWSLRFCRSSLHTRPATAPTPTPTPSDPFRPSQGVRAHPLQAPHRSRRGPPVVAAHPASPGGGVAGVGRCDQYHIRCEACCYLRVRSKSGQVGTGPAPTNCPVSVAEDPPPHGKLIGREFRSAVERAPSAAGPACPSP</sequence>
<evidence type="ECO:0000313" key="3">
    <source>
        <dbReference type="Proteomes" id="UP000578449"/>
    </source>
</evidence>
<proteinExistence type="predicted"/>
<accession>A0A840P806</accession>
<evidence type="ECO:0000256" key="1">
    <source>
        <dbReference type="SAM" id="MobiDB-lite"/>
    </source>
</evidence>